<dbReference type="EMBL" id="MU860123">
    <property type="protein sequence ID" value="KAK4237768.1"/>
    <property type="molecule type" value="Genomic_DNA"/>
</dbReference>
<keyword evidence="1" id="KW-0808">Transferase</keyword>
<reference evidence="1" key="1">
    <citation type="journal article" date="2023" name="Mol. Phylogenet. Evol.">
        <title>Genome-scale phylogeny and comparative genomics of the fungal order Sordariales.</title>
        <authorList>
            <person name="Hensen N."/>
            <person name="Bonometti L."/>
            <person name="Westerberg I."/>
            <person name="Brannstrom I.O."/>
            <person name="Guillou S."/>
            <person name="Cros-Aarteil S."/>
            <person name="Calhoun S."/>
            <person name="Haridas S."/>
            <person name="Kuo A."/>
            <person name="Mondo S."/>
            <person name="Pangilinan J."/>
            <person name="Riley R."/>
            <person name="LaButti K."/>
            <person name="Andreopoulos B."/>
            <person name="Lipzen A."/>
            <person name="Chen C."/>
            <person name="Yan M."/>
            <person name="Daum C."/>
            <person name="Ng V."/>
            <person name="Clum A."/>
            <person name="Steindorff A."/>
            <person name="Ohm R.A."/>
            <person name="Martin F."/>
            <person name="Silar P."/>
            <person name="Natvig D.O."/>
            <person name="Lalanne C."/>
            <person name="Gautier V."/>
            <person name="Ament-Velasquez S.L."/>
            <person name="Kruys A."/>
            <person name="Hutchinson M.I."/>
            <person name="Powell A.J."/>
            <person name="Barry K."/>
            <person name="Miller A.N."/>
            <person name="Grigoriev I.V."/>
            <person name="Debuchy R."/>
            <person name="Gladieux P."/>
            <person name="Hiltunen Thoren M."/>
            <person name="Johannesson H."/>
        </authorList>
    </citation>
    <scope>NUCLEOTIDE SEQUENCE</scope>
    <source>
        <strain evidence="1">CBS 532.94</strain>
    </source>
</reference>
<dbReference type="PANTHER" id="PTHR45036">
    <property type="entry name" value="METHYLTRANSFERASE LIKE 7B"/>
    <property type="match status" value="1"/>
</dbReference>
<dbReference type="InterPro" id="IPR052356">
    <property type="entry name" value="Thiol_S-MT"/>
</dbReference>
<dbReference type="SUPFAM" id="SSF53335">
    <property type="entry name" value="S-adenosyl-L-methionine-dependent methyltransferases"/>
    <property type="match status" value="1"/>
</dbReference>
<sequence length="285" mass="31797">MSSLLSHLPLPLVAVLEPWQFMGLALSFLPSTILSCLLTLDLRTLLSWPRLRAAWFGRFWAVAGPTVRTNAEKNVIPLLQGHVSHGHISSSDTNDTKKPAVAGTVIEVGPGSGMWTSIFSPRYLPAVRKVYAVEPNAAVHGLLRQQIAAAGLEETYEVVPVGIENLAVSGRVPRESVDCIVTIMCLCSIPEPRYNIQQLYGYLKPGGRWYVYEHVKCFECQGRGIGLYQAFLNLFWPQFIGGCEMRRDTAKWLREAGPWSEVDLCQLEGEPWYFTMPHIIGILTK</sequence>
<name>A0AAN7HBU9_9PEZI</name>
<evidence type="ECO:0000313" key="1">
    <source>
        <dbReference type="EMBL" id="KAK4237768.1"/>
    </source>
</evidence>
<dbReference type="Gene3D" id="3.40.50.150">
    <property type="entry name" value="Vaccinia Virus protein VP39"/>
    <property type="match status" value="1"/>
</dbReference>
<dbReference type="GO" id="GO:0032259">
    <property type="term" value="P:methylation"/>
    <property type="evidence" value="ECO:0007669"/>
    <property type="project" value="UniProtKB-KW"/>
</dbReference>
<dbReference type="Proteomes" id="UP001303760">
    <property type="component" value="Unassembled WGS sequence"/>
</dbReference>
<dbReference type="PANTHER" id="PTHR45036:SF1">
    <property type="entry name" value="METHYLTRANSFERASE LIKE 7A"/>
    <property type="match status" value="1"/>
</dbReference>
<proteinExistence type="predicted"/>
<keyword evidence="2" id="KW-1185">Reference proteome</keyword>
<accession>A0AAN7HBU9</accession>
<reference evidence="1" key="2">
    <citation type="submission" date="2023-05" db="EMBL/GenBank/DDBJ databases">
        <authorList>
            <consortium name="Lawrence Berkeley National Laboratory"/>
            <person name="Steindorff A."/>
            <person name="Hensen N."/>
            <person name="Bonometti L."/>
            <person name="Westerberg I."/>
            <person name="Brannstrom I.O."/>
            <person name="Guillou S."/>
            <person name="Cros-Aarteil S."/>
            <person name="Calhoun S."/>
            <person name="Haridas S."/>
            <person name="Kuo A."/>
            <person name="Mondo S."/>
            <person name="Pangilinan J."/>
            <person name="Riley R."/>
            <person name="Labutti K."/>
            <person name="Andreopoulos B."/>
            <person name="Lipzen A."/>
            <person name="Chen C."/>
            <person name="Yanf M."/>
            <person name="Daum C."/>
            <person name="Ng V."/>
            <person name="Clum A."/>
            <person name="Ohm R."/>
            <person name="Martin F."/>
            <person name="Silar P."/>
            <person name="Natvig D."/>
            <person name="Lalanne C."/>
            <person name="Gautier V."/>
            <person name="Ament-Velasquez S.L."/>
            <person name="Kruys A."/>
            <person name="Hutchinson M.I."/>
            <person name="Powell A.J."/>
            <person name="Barry K."/>
            <person name="Miller A.N."/>
            <person name="Grigoriev I.V."/>
            <person name="Debuchy R."/>
            <person name="Gladieux P."/>
            <person name="Thoren M.H."/>
            <person name="Johannesson H."/>
        </authorList>
    </citation>
    <scope>NUCLEOTIDE SEQUENCE</scope>
    <source>
        <strain evidence="1">CBS 532.94</strain>
    </source>
</reference>
<dbReference type="InterPro" id="IPR029063">
    <property type="entry name" value="SAM-dependent_MTases_sf"/>
</dbReference>
<dbReference type="Pfam" id="PF13489">
    <property type="entry name" value="Methyltransf_23"/>
    <property type="match status" value="1"/>
</dbReference>
<evidence type="ECO:0000313" key="2">
    <source>
        <dbReference type="Proteomes" id="UP001303760"/>
    </source>
</evidence>
<organism evidence="1 2">
    <name type="scientific">Achaetomium macrosporum</name>
    <dbReference type="NCBI Taxonomy" id="79813"/>
    <lineage>
        <taxon>Eukaryota</taxon>
        <taxon>Fungi</taxon>
        <taxon>Dikarya</taxon>
        <taxon>Ascomycota</taxon>
        <taxon>Pezizomycotina</taxon>
        <taxon>Sordariomycetes</taxon>
        <taxon>Sordariomycetidae</taxon>
        <taxon>Sordariales</taxon>
        <taxon>Chaetomiaceae</taxon>
        <taxon>Achaetomium</taxon>
    </lineage>
</organism>
<gene>
    <name evidence="1" type="ORF">C8A03DRAFT_44402</name>
</gene>
<dbReference type="GO" id="GO:0008168">
    <property type="term" value="F:methyltransferase activity"/>
    <property type="evidence" value="ECO:0007669"/>
    <property type="project" value="UniProtKB-KW"/>
</dbReference>
<dbReference type="AlphaFoldDB" id="A0AAN7HBU9"/>
<protein>
    <submittedName>
        <fullName evidence="1">S-adenosyl-L-methionine-dependent methyltransferase</fullName>
    </submittedName>
</protein>
<comment type="caution">
    <text evidence="1">The sequence shown here is derived from an EMBL/GenBank/DDBJ whole genome shotgun (WGS) entry which is preliminary data.</text>
</comment>
<keyword evidence="1" id="KW-0489">Methyltransferase</keyword>